<evidence type="ECO:0000256" key="14">
    <source>
        <dbReference type="ARBA" id="ARBA00029555"/>
    </source>
</evidence>
<evidence type="ECO:0000259" key="17">
    <source>
        <dbReference type="PROSITE" id="PS51030"/>
    </source>
</evidence>
<dbReference type="Proteomes" id="UP001623349">
    <property type="component" value="Unassembled WGS sequence"/>
</dbReference>
<dbReference type="InterPro" id="IPR001723">
    <property type="entry name" value="Nuclear_hrmn_rcpt"/>
</dbReference>
<feature type="domain" description="Nuclear receptor" evidence="17">
    <location>
        <begin position="833"/>
        <end position="910"/>
    </location>
</feature>
<dbReference type="Pfam" id="PF00104">
    <property type="entry name" value="Hormone_recep"/>
    <property type="match status" value="1"/>
</dbReference>
<keyword evidence="10" id="KW-0206">Cytoskeleton</keyword>
<dbReference type="SUPFAM" id="SSF48508">
    <property type="entry name" value="Nuclear receptor ligand-binding domain"/>
    <property type="match status" value="1"/>
</dbReference>
<evidence type="ECO:0000256" key="5">
    <source>
        <dbReference type="ARBA" id="ARBA00022833"/>
    </source>
</evidence>
<dbReference type="InterPro" id="IPR035500">
    <property type="entry name" value="NHR-like_dom_sf"/>
</dbReference>
<dbReference type="InterPro" id="IPR013088">
    <property type="entry name" value="Znf_NHR/GATA"/>
</dbReference>
<evidence type="ECO:0000256" key="16">
    <source>
        <dbReference type="SAM" id="MobiDB-lite"/>
    </source>
</evidence>
<dbReference type="Pfam" id="PF14738">
    <property type="entry name" value="CFAP91"/>
    <property type="match status" value="1"/>
</dbReference>
<evidence type="ECO:0000313" key="19">
    <source>
        <dbReference type="EMBL" id="GAB1300267.1"/>
    </source>
</evidence>
<dbReference type="SMART" id="SM00399">
    <property type="entry name" value="ZnF_C4"/>
    <property type="match status" value="1"/>
</dbReference>
<evidence type="ECO:0000256" key="8">
    <source>
        <dbReference type="ARBA" id="ARBA00023163"/>
    </source>
</evidence>
<keyword evidence="9 19" id="KW-0675">Receptor</keyword>
<accession>A0ABQ0FLX8</accession>
<evidence type="ECO:0000256" key="11">
    <source>
        <dbReference type="ARBA" id="ARBA00023242"/>
    </source>
</evidence>
<gene>
    <name evidence="19" type="ORF">APTSU1_001550500</name>
</gene>
<keyword evidence="20" id="KW-1185">Reference proteome</keyword>
<evidence type="ECO:0000256" key="1">
    <source>
        <dbReference type="ARBA" id="ARBA00004430"/>
    </source>
</evidence>
<protein>
    <recommendedName>
        <fullName evidence="14">Cilia- and flagella-associated protein 91</fullName>
    </recommendedName>
</protein>
<dbReference type="PROSITE" id="PS51030">
    <property type="entry name" value="NUCLEAR_REC_DBD_2"/>
    <property type="match status" value="1"/>
</dbReference>
<evidence type="ECO:0000256" key="9">
    <source>
        <dbReference type="ARBA" id="ARBA00023170"/>
    </source>
</evidence>
<evidence type="ECO:0000256" key="6">
    <source>
        <dbReference type="ARBA" id="ARBA00023015"/>
    </source>
</evidence>
<evidence type="ECO:0000256" key="13">
    <source>
        <dbReference type="ARBA" id="ARBA00029468"/>
    </source>
</evidence>
<feature type="coiled-coil region" evidence="15">
    <location>
        <begin position="724"/>
        <end position="762"/>
    </location>
</feature>
<evidence type="ECO:0000256" key="4">
    <source>
        <dbReference type="ARBA" id="ARBA00022771"/>
    </source>
</evidence>
<keyword evidence="6" id="KW-0805">Transcription regulation</keyword>
<dbReference type="Gene3D" id="1.10.565.10">
    <property type="entry name" value="Retinoid X Receptor"/>
    <property type="match status" value="1"/>
</dbReference>
<dbReference type="InterPro" id="IPR032840">
    <property type="entry name" value="CFAP91_dom"/>
</dbReference>
<keyword evidence="12" id="KW-0966">Cell projection</keyword>
<organism evidence="19 20">
    <name type="scientific">Apodemus speciosus</name>
    <name type="common">Large Japanese field mouse</name>
    <dbReference type="NCBI Taxonomy" id="105296"/>
    <lineage>
        <taxon>Eukaryota</taxon>
        <taxon>Metazoa</taxon>
        <taxon>Chordata</taxon>
        <taxon>Craniata</taxon>
        <taxon>Vertebrata</taxon>
        <taxon>Euteleostomi</taxon>
        <taxon>Mammalia</taxon>
        <taxon>Eutheria</taxon>
        <taxon>Euarchontoglires</taxon>
        <taxon>Glires</taxon>
        <taxon>Rodentia</taxon>
        <taxon>Myomorpha</taxon>
        <taxon>Muroidea</taxon>
        <taxon>Muridae</taxon>
        <taxon>Murinae</taxon>
        <taxon>Apodemus</taxon>
    </lineage>
</organism>
<name>A0ABQ0FLX8_APOSI</name>
<feature type="region of interest" description="Disordered" evidence="16">
    <location>
        <begin position="64"/>
        <end position="84"/>
    </location>
</feature>
<evidence type="ECO:0000256" key="12">
    <source>
        <dbReference type="ARBA" id="ARBA00023273"/>
    </source>
</evidence>
<evidence type="ECO:0000313" key="20">
    <source>
        <dbReference type="Proteomes" id="UP001623349"/>
    </source>
</evidence>
<evidence type="ECO:0000256" key="2">
    <source>
        <dbReference type="ARBA" id="ARBA00022490"/>
    </source>
</evidence>
<keyword evidence="2" id="KW-0963">Cytoplasm</keyword>
<keyword evidence="3" id="KW-0479">Metal-binding</keyword>
<evidence type="ECO:0000256" key="15">
    <source>
        <dbReference type="SAM" id="Coils"/>
    </source>
</evidence>
<keyword evidence="15" id="KW-0175">Coiled coil</keyword>
<evidence type="ECO:0000256" key="7">
    <source>
        <dbReference type="ARBA" id="ARBA00023125"/>
    </source>
</evidence>
<dbReference type="InterPro" id="IPR026720">
    <property type="entry name" value="CFAP91"/>
</dbReference>
<dbReference type="PANTHER" id="PTHR22455">
    <property type="entry name" value="CILIA- AND FLAGELLA-ASSOCIATED PROTEIN 91"/>
    <property type="match status" value="1"/>
</dbReference>
<dbReference type="PROSITE" id="PS51843">
    <property type="entry name" value="NR_LBD"/>
    <property type="match status" value="1"/>
</dbReference>
<dbReference type="PRINTS" id="PR00398">
    <property type="entry name" value="STRDHORMONER"/>
</dbReference>
<sequence>MSRAKGRFATRVYDFLYDPLFIVSSERDHAQANIQATLVRSRLFPTSGPCSATCFIIHATTCTGASQTPSHRTSLESGGDRKPNTEKFSGFTLALGSLVWTMGEDAFSPDVTDVPGMDRSFQMPKEKFEDPDVSGKNRYKFFDRPFLPFLQQMPLNVVLSPAKVGTFLFSPESSKYAIIPTKSTVGTQTDYRDADVQTDPYSPEYVVCQDTIPELLTLANLTWGRGLPAGQAEVEMIERAREKRAWEATLPPLNDSFQMEKRRKMMNAMERKEWAFREGEIEKLQELRLEVLKQLLKRREENQNELDMRHLNEQWSKLQERKEAKVAQIHHKHYIRKLVGKGKNIEGKLQRRDIIKDYSNFASQVYGPLSRLGRFPDNNSEDFVVRNHYLNTYEGLVELESCLPDFVTQPRIRAPKPKIITTKAGFLKRTARADYELTEVHKWDTPGLKNWPEETRQNHVVRQASPQEYTILRIQDCLSGEDELSFQCASWAVAQKPRRRNTQNALKRLPQESSFRLFLALLDKKNKGLEGTKSLRFLQKNPISQARLPTPSLEMTSYEEGEIEMAVIYLQKLLRGRVVQNMMFEGKEKRLELILELRTSHALQEDDKLVKKAEKQVTLALQRQRNLHEDKLSVVENHLGDLEGRVLADMFDFLSKELVRLQEERRIHAFAMLAERQRRMREAEESGRRQVEQRRLKQEDQIFMEVIKVHQSTVTSYLEDIILNTEERTAEEQAREEIEKIAEEINNIAYEMENRRTQLQSEEIVAELVYSFLIPEVQKDFVKEKEKASPGHTDVNLEMRPEESWSRVDLVQCEEADSALEEPINVDEEDGGLQICRVCGDKANGYHFNVMTCEGCKGFFRLRAMKRNVRLRCPFRKGTCEITRKTRRQCQACRLRKCLESGMKKEMIMSDAAVEQRRALIKRKKREKIEAPRPGGQGLTEEQQALIQELMDAQMQTFDTTFSHFKDFRLPAVFHSDCELPEFLQASLLEDPATWNQIMKDRVPMKISLQLRGEDGSIWNYQPPSKSDGKEIIPLLPHLADVSTYMFKGVINFAKVISYFRDLPIEDQISLLKGATFEMCILRFNTMFDTETGTWECGRLAYCFEDPNGGFQKLLLDPLMKFHCMLKKLQLHKEEYVLMQAISLFSPDRPGVVQRSVVDQLQERFALTLKAYIECSRPYPAHRFLFLKIMAVLTELRSINAQQTQQLLRIQDSHPFATPLMRELFSSTDG</sequence>
<dbReference type="PANTHER" id="PTHR22455:SF10">
    <property type="entry name" value="CILIA- AND FLAGELLA-ASSOCIATED PROTEIN 91"/>
    <property type="match status" value="1"/>
</dbReference>
<feature type="domain" description="NR LBD" evidence="18">
    <location>
        <begin position="942"/>
        <end position="1229"/>
    </location>
</feature>
<comment type="subcellular location">
    <subcellularLocation>
        <location evidence="1">Cytoplasm</location>
        <location evidence="1">Cytoskeleton</location>
        <location evidence="1">Cilium axoneme</location>
    </subcellularLocation>
</comment>
<dbReference type="InterPro" id="IPR000536">
    <property type="entry name" value="Nucl_hrmn_rcpt_lig-bd"/>
</dbReference>
<dbReference type="Pfam" id="PF00105">
    <property type="entry name" value="zf-C4"/>
    <property type="match status" value="1"/>
</dbReference>
<keyword evidence="11" id="KW-0539">Nucleus</keyword>
<dbReference type="Gene3D" id="3.30.50.10">
    <property type="entry name" value="Erythroid Transcription Factor GATA-1, subunit A"/>
    <property type="match status" value="1"/>
</dbReference>
<keyword evidence="5" id="KW-0862">Zinc</keyword>
<keyword evidence="4" id="KW-0863">Zinc-finger</keyword>
<dbReference type="InterPro" id="IPR001628">
    <property type="entry name" value="Znf_hrmn_rcpt"/>
</dbReference>
<keyword evidence="7" id="KW-0238">DNA-binding</keyword>
<evidence type="ECO:0000256" key="10">
    <source>
        <dbReference type="ARBA" id="ARBA00023212"/>
    </source>
</evidence>
<evidence type="ECO:0000256" key="3">
    <source>
        <dbReference type="ARBA" id="ARBA00022723"/>
    </source>
</evidence>
<feature type="compositionally biased region" description="Polar residues" evidence="16">
    <location>
        <begin position="64"/>
        <end position="76"/>
    </location>
</feature>
<keyword evidence="8" id="KW-0804">Transcription</keyword>
<evidence type="ECO:0000259" key="18">
    <source>
        <dbReference type="PROSITE" id="PS51843"/>
    </source>
</evidence>
<reference evidence="19 20" key="1">
    <citation type="submission" date="2024-08" db="EMBL/GenBank/DDBJ databases">
        <title>The draft genome of Apodemus speciosus.</title>
        <authorList>
            <person name="Nabeshima K."/>
            <person name="Suzuki S."/>
            <person name="Onuma M."/>
        </authorList>
    </citation>
    <scope>NUCLEOTIDE SEQUENCE [LARGE SCALE GENOMIC DNA]</scope>
    <source>
        <strain evidence="19">IB14-021</strain>
    </source>
</reference>
<comment type="similarity">
    <text evidence="13">Belongs to the CFAP91 family.</text>
</comment>
<comment type="caution">
    <text evidence="19">The sequence shown here is derived from an EMBL/GenBank/DDBJ whole genome shotgun (WGS) entry which is preliminary data.</text>
</comment>
<dbReference type="SMART" id="SM00430">
    <property type="entry name" value="HOLI"/>
    <property type="match status" value="1"/>
</dbReference>
<dbReference type="SUPFAM" id="SSF57716">
    <property type="entry name" value="Glucocorticoid receptor-like (DNA-binding domain)"/>
    <property type="match status" value="1"/>
</dbReference>
<dbReference type="EMBL" id="BAAFST010000016">
    <property type="protein sequence ID" value="GAB1300267.1"/>
    <property type="molecule type" value="Genomic_DNA"/>
</dbReference>
<dbReference type="PRINTS" id="PR00047">
    <property type="entry name" value="STROIDFINGER"/>
</dbReference>
<proteinExistence type="inferred from homology"/>